<dbReference type="GO" id="GO:0016829">
    <property type="term" value="F:lyase activity"/>
    <property type="evidence" value="ECO:0007669"/>
    <property type="project" value="UniProtKB-KW"/>
</dbReference>
<accession>A0A9P8LC59</accession>
<feature type="region of interest" description="Disordered" evidence="8">
    <location>
        <begin position="18"/>
        <end position="37"/>
    </location>
</feature>
<evidence type="ECO:0000313" key="10">
    <source>
        <dbReference type="Proteomes" id="UP000750711"/>
    </source>
</evidence>
<feature type="compositionally biased region" description="Polar residues" evidence="8">
    <location>
        <begin position="361"/>
        <end position="379"/>
    </location>
</feature>
<evidence type="ECO:0000256" key="8">
    <source>
        <dbReference type="SAM" id="MobiDB-lite"/>
    </source>
</evidence>
<dbReference type="AlphaFoldDB" id="A0A9P8LC59"/>
<dbReference type="PANTHER" id="PTHR13604:SF0">
    <property type="entry name" value="ABASIC SITE PROCESSING PROTEIN HMCES"/>
    <property type="match status" value="1"/>
</dbReference>
<evidence type="ECO:0000256" key="7">
    <source>
        <dbReference type="ARBA" id="ARBA00023239"/>
    </source>
</evidence>
<protein>
    <recommendedName>
        <fullName evidence="11">DUF159-domain-containing protein</fullName>
    </recommendedName>
</protein>
<dbReference type="GO" id="GO:0008233">
    <property type="term" value="F:peptidase activity"/>
    <property type="evidence" value="ECO:0007669"/>
    <property type="project" value="UniProtKB-KW"/>
</dbReference>
<organism evidence="9 10">
    <name type="scientific">Trichoglossum hirsutum</name>
    <dbReference type="NCBI Taxonomy" id="265104"/>
    <lineage>
        <taxon>Eukaryota</taxon>
        <taxon>Fungi</taxon>
        <taxon>Dikarya</taxon>
        <taxon>Ascomycota</taxon>
        <taxon>Pezizomycotina</taxon>
        <taxon>Geoglossomycetes</taxon>
        <taxon>Geoglossales</taxon>
        <taxon>Geoglossaceae</taxon>
        <taxon>Trichoglossum</taxon>
    </lineage>
</organism>
<evidence type="ECO:0000256" key="2">
    <source>
        <dbReference type="ARBA" id="ARBA00022670"/>
    </source>
</evidence>
<evidence type="ECO:0000256" key="1">
    <source>
        <dbReference type="ARBA" id="ARBA00008136"/>
    </source>
</evidence>
<name>A0A9P8LC59_9PEZI</name>
<keyword evidence="2" id="KW-0645">Protease</keyword>
<dbReference type="PANTHER" id="PTHR13604">
    <property type="entry name" value="DC12-RELATED"/>
    <property type="match status" value="1"/>
</dbReference>
<keyword evidence="5" id="KW-0190">Covalent protein-DNA linkage</keyword>
<dbReference type="Proteomes" id="UP000750711">
    <property type="component" value="Unassembled WGS sequence"/>
</dbReference>
<feature type="region of interest" description="Disordered" evidence="8">
    <location>
        <begin position="56"/>
        <end position="89"/>
    </location>
</feature>
<gene>
    <name evidence="9" type="ORF">GP486_004012</name>
</gene>
<keyword evidence="10" id="KW-1185">Reference proteome</keyword>
<keyword evidence="4" id="KW-0378">Hydrolase</keyword>
<dbReference type="InterPro" id="IPR036590">
    <property type="entry name" value="SRAP-like"/>
</dbReference>
<dbReference type="GO" id="GO:0003697">
    <property type="term" value="F:single-stranded DNA binding"/>
    <property type="evidence" value="ECO:0007669"/>
    <property type="project" value="InterPro"/>
</dbReference>
<dbReference type="GO" id="GO:0006508">
    <property type="term" value="P:proteolysis"/>
    <property type="evidence" value="ECO:0007669"/>
    <property type="project" value="UniProtKB-KW"/>
</dbReference>
<feature type="compositionally biased region" description="Basic and acidic residues" evidence="8">
    <location>
        <begin position="280"/>
        <end position="295"/>
    </location>
</feature>
<dbReference type="Pfam" id="PF02586">
    <property type="entry name" value="SRAP"/>
    <property type="match status" value="1"/>
</dbReference>
<feature type="region of interest" description="Disordered" evidence="8">
    <location>
        <begin position="280"/>
        <end position="396"/>
    </location>
</feature>
<keyword evidence="6" id="KW-0238">DNA-binding</keyword>
<keyword evidence="7" id="KW-0456">Lyase</keyword>
<evidence type="ECO:0000256" key="4">
    <source>
        <dbReference type="ARBA" id="ARBA00022801"/>
    </source>
</evidence>
<evidence type="ECO:0000256" key="6">
    <source>
        <dbReference type="ARBA" id="ARBA00023125"/>
    </source>
</evidence>
<comment type="similarity">
    <text evidence="1">Belongs to the SOS response-associated peptidase family.</text>
</comment>
<dbReference type="EMBL" id="JAGHQM010000588">
    <property type="protein sequence ID" value="KAH0559477.1"/>
    <property type="molecule type" value="Genomic_DNA"/>
</dbReference>
<dbReference type="Gene3D" id="3.90.1680.10">
    <property type="entry name" value="SOS response associated peptidase-like"/>
    <property type="match status" value="1"/>
</dbReference>
<evidence type="ECO:0000256" key="5">
    <source>
        <dbReference type="ARBA" id="ARBA00023124"/>
    </source>
</evidence>
<dbReference type="SUPFAM" id="SSF143081">
    <property type="entry name" value="BB1717-like"/>
    <property type="match status" value="1"/>
</dbReference>
<sequence>MCGRYVLALRPAEVRRQLEDSGMPVDDTPDDEATRQSYNVAPGYYELVYRADVPDWGAGKEPHTDAREAVPKKAEKEEEDEKAEEDKHTVKETKYKLQAMKWGLIPFWTKRSPDYGSMLRTINCRDDSLAENRGMWTTMKQRKRCIVICQGFYEWLKKNGGKEKIPHYVKRKDGQLMCLAGLWDCVQYEDPNPQLKFLHDRMPVILENGSAALRTWLDPNRSTWTKELQSLLKPYGGELDVYAVSKDVGKVGNNSPSFVIPVASVENKSNIKNFFANTKKVKDSEVKEKKEDEQGKYASMKKKIDEPTMKNEGRAARESPENIDATTETLPTSPRKRHNKSSDITSSPTKKYQKTAPAKATSASPRKTRSAMSNGTTKKPITGKGEGSQKITKFFG</sequence>
<evidence type="ECO:0000313" key="9">
    <source>
        <dbReference type="EMBL" id="KAH0559477.1"/>
    </source>
</evidence>
<reference evidence="9" key="1">
    <citation type="submission" date="2021-03" db="EMBL/GenBank/DDBJ databases">
        <title>Comparative genomics and phylogenomic investigation of the class Geoglossomycetes provide insights into ecological specialization and systematics.</title>
        <authorList>
            <person name="Melie T."/>
            <person name="Pirro S."/>
            <person name="Miller A.N."/>
            <person name="Quandt A."/>
        </authorList>
    </citation>
    <scope>NUCLEOTIDE SEQUENCE</scope>
    <source>
        <strain evidence="9">CAQ_001_2017</strain>
    </source>
</reference>
<proteinExistence type="inferred from homology"/>
<evidence type="ECO:0008006" key="11">
    <source>
        <dbReference type="Google" id="ProtNLM"/>
    </source>
</evidence>
<feature type="compositionally biased region" description="Basic and acidic residues" evidence="8">
    <location>
        <begin position="58"/>
        <end position="76"/>
    </location>
</feature>
<dbReference type="InterPro" id="IPR003738">
    <property type="entry name" value="SRAP"/>
</dbReference>
<keyword evidence="3" id="KW-0227">DNA damage</keyword>
<feature type="compositionally biased region" description="Basic and acidic residues" evidence="8">
    <location>
        <begin position="302"/>
        <end position="320"/>
    </location>
</feature>
<dbReference type="GO" id="GO:0106300">
    <property type="term" value="P:protein-DNA covalent cross-linking repair"/>
    <property type="evidence" value="ECO:0007669"/>
    <property type="project" value="InterPro"/>
</dbReference>
<comment type="caution">
    <text evidence="9">The sequence shown here is derived from an EMBL/GenBank/DDBJ whole genome shotgun (WGS) entry which is preliminary data.</text>
</comment>
<evidence type="ECO:0000256" key="3">
    <source>
        <dbReference type="ARBA" id="ARBA00022763"/>
    </source>
</evidence>